<name>A0A2A5WWP6_9GAMM</name>
<comment type="caution">
    <text evidence="1">The sequence shown here is derived from an EMBL/GenBank/DDBJ whole genome shotgun (WGS) entry which is preliminary data.</text>
</comment>
<dbReference type="Gene3D" id="2.60.120.10">
    <property type="entry name" value="Jelly Rolls"/>
    <property type="match status" value="1"/>
</dbReference>
<organism evidence="1 2">
    <name type="scientific">OM182 bacterium MED-G24</name>
    <dbReference type="NCBI Taxonomy" id="1986255"/>
    <lineage>
        <taxon>Bacteria</taxon>
        <taxon>Pseudomonadati</taxon>
        <taxon>Pseudomonadota</taxon>
        <taxon>Gammaproteobacteria</taxon>
        <taxon>OMG group</taxon>
        <taxon>OM182 clade</taxon>
    </lineage>
</organism>
<evidence type="ECO:0000313" key="1">
    <source>
        <dbReference type="EMBL" id="PDH40516.1"/>
    </source>
</evidence>
<evidence type="ECO:0000313" key="2">
    <source>
        <dbReference type="Proteomes" id="UP000219327"/>
    </source>
</evidence>
<protein>
    <recommendedName>
        <fullName evidence="3">Cupin</fullName>
    </recommendedName>
</protein>
<dbReference type="InterPro" id="IPR011051">
    <property type="entry name" value="RmlC_Cupin_sf"/>
</dbReference>
<dbReference type="AlphaFoldDB" id="A0A2A5WWP6"/>
<reference evidence="1 2" key="1">
    <citation type="submission" date="2017-08" db="EMBL/GenBank/DDBJ databases">
        <title>Fine stratification of microbial communities through a metagenomic profile of the photic zone.</title>
        <authorList>
            <person name="Haro-Moreno J.M."/>
            <person name="Lopez-Perez M."/>
            <person name="De La Torre J."/>
            <person name="Picazo A."/>
            <person name="Camacho A."/>
            <person name="Rodriguez-Valera F."/>
        </authorList>
    </citation>
    <scope>NUCLEOTIDE SEQUENCE [LARGE SCALE GENOMIC DNA]</scope>
    <source>
        <strain evidence="1">MED-G24</strain>
    </source>
</reference>
<accession>A0A2A5WWP6</accession>
<dbReference type="SUPFAM" id="SSF51182">
    <property type="entry name" value="RmlC-like cupins"/>
    <property type="match status" value="1"/>
</dbReference>
<gene>
    <name evidence="1" type="ORF">CNE99_03470</name>
</gene>
<proteinExistence type="predicted"/>
<dbReference type="Proteomes" id="UP000219327">
    <property type="component" value="Unassembled WGS sequence"/>
</dbReference>
<dbReference type="InterPro" id="IPR014710">
    <property type="entry name" value="RmlC-like_jellyroll"/>
</dbReference>
<dbReference type="EMBL" id="NTKD01000011">
    <property type="protein sequence ID" value="PDH40516.1"/>
    <property type="molecule type" value="Genomic_DNA"/>
</dbReference>
<evidence type="ECO:0008006" key="3">
    <source>
        <dbReference type="Google" id="ProtNLM"/>
    </source>
</evidence>
<sequence>MAIHHARPGELIDLAKWPYDVESGKSHTMIVADGLEVARLALPRDKEITDIVVPDSLTIQCVSGEVELTTTRARQVLKAGQLVYLPPEDPHSLKAFDDSVLLLTIAKD</sequence>